<dbReference type="Proteomes" id="UP000183945">
    <property type="component" value="Unassembled WGS sequence"/>
</dbReference>
<name>A0A1M5I2B8_SALEC</name>
<gene>
    <name evidence="1" type="ORF">SAMN05444483_106107</name>
</gene>
<evidence type="ECO:0000313" key="1">
    <source>
        <dbReference type="EMBL" id="SHG22179.1"/>
    </source>
</evidence>
<protein>
    <submittedName>
        <fullName evidence="1">Uncharacterized protein</fullName>
    </submittedName>
</protein>
<dbReference type="AlphaFoldDB" id="A0A1M5I2B8"/>
<accession>A0A1M5I2B8</accession>
<evidence type="ECO:0000313" key="2">
    <source>
        <dbReference type="Proteomes" id="UP000183945"/>
    </source>
</evidence>
<sequence>MLRLVLGQALIGISVFYFSLQAQVYKLERDLCAILLKFIQGQGTA</sequence>
<organism evidence="1 2">
    <name type="scientific">Salegentibacter echinorum</name>
    <dbReference type="NCBI Taxonomy" id="1073325"/>
    <lineage>
        <taxon>Bacteria</taxon>
        <taxon>Pseudomonadati</taxon>
        <taxon>Bacteroidota</taxon>
        <taxon>Flavobacteriia</taxon>
        <taxon>Flavobacteriales</taxon>
        <taxon>Flavobacteriaceae</taxon>
        <taxon>Salegentibacter</taxon>
    </lineage>
</organism>
<proteinExistence type="predicted"/>
<keyword evidence="2" id="KW-1185">Reference proteome</keyword>
<dbReference type="STRING" id="1073325.SAMN05444483_106107"/>
<reference evidence="2" key="1">
    <citation type="submission" date="2016-11" db="EMBL/GenBank/DDBJ databases">
        <authorList>
            <person name="Varghese N."/>
            <person name="Submissions S."/>
        </authorList>
    </citation>
    <scope>NUCLEOTIDE SEQUENCE [LARGE SCALE GENOMIC DNA]</scope>
    <source>
        <strain evidence="2">DSM 24579</strain>
    </source>
</reference>
<dbReference type="EMBL" id="FQVT01000006">
    <property type="protein sequence ID" value="SHG22179.1"/>
    <property type="molecule type" value="Genomic_DNA"/>
</dbReference>